<evidence type="ECO:0000256" key="7">
    <source>
        <dbReference type="SAM" id="Phobius"/>
    </source>
</evidence>
<protein>
    <submittedName>
        <fullName evidence="9">Putative aldouronate transport system permease protein</fullName>
    </submittedName>
</protein>
<keyword evidence="10" id="KW-1185">Reference proteome</keyword>
<evidence type="ECO:0000256" key="4">
    <source>
        <dbReference type="ARBA" id="ARBA00022692"/>
    </source>
</evidence>
<dbReference type="EMBL" id="QRDZ01000017">
    <property type="protein sequence ID" value="RED75127.1"/>
    <property type="molecule type" value="Genomic_DNA"/>
</dbReference>
<evidence type="ECO:0000256" key="6">
    <source>
        <dbReference type="ARBA" id="ARBA00023136"/>
    </source>
</evidence>
<feature type="transmembrane region" description="Helical" evidence="7">
    <location>
        <begin position="111"/>
        <end position="130"/>
    </location>
</feature>
<feature type="transmembrane region" description="Helical" evidence="7">
    <location>
        <begin position="13"/>
        <end position="31"/>
    </location>
</feature>
<dbReference type="InterPro" id="IPR000515">
    <property type="entry name" value="MetI-like"/>
</dbReference>
<dbReference type="OrthoDB" id="9810086at2"/>
<dbReference type="RefSeq" id="WP_116062549.1">
    <property type="nucleotide sequence ID" value="NZ_QRDZ01000017.1"/>
</dbReference>
<keyword evidence="6 7" id="KW-0472">Membrane</keyword>
<comment type="caution">
    <text evidence="9">The sequence shown here is derived from an EMBL/GenBank/DDBJ whole genome shotgun (WGS) entry which is preliminary data.</text>
</comment>
<evidence type="ECO:0000256" key="1">
    <source>
        <dbReference type="ARBA" id="ARBA00004651"/>
    </source>
</evidence>
<name>A0A3D9JNJ0_9BACL</name>
<evidence type="ECO:0000256" key="3">
    <source>
        <dbReference type="ARBA" id="ARBA00022475"/>
    </source>
</evidence>
<evidence type="ECO:0000313" key="10">
    <source>
        <dbReference type="Proteomes" id="UP000256977"/>
    </source>
</evidence>
<feature type="transmembrane region" description="Helical" evidence="7">
    <location>
        <begin position="81"/>
        <end position="99"/>
    </location>
</feature>
<dbReference type="GO" id="GO:0055085">
    <property type="term" value="P:transmembrane transport"/>
    <property type="evidence" value="ECO:0007669"/>
    <property type="project" value="InterPro"/>
</dbReference>
<dbReference type="InterPro" id="IPR035906">
    <property type="entry name" value="MetI-like_sf"/>
</dbReference>
<dbReference type="AlphaFoldDB" id="A0A3D9JNJ0"/>
<comment type="subcellular location">
    <subcellularLocation>
        <location evidence="1">Cell membrane</location>
        <topology evidence="1">Multi-pass membrane protein</topology>
    </subcellularLocation>
</comment>
<feature type="transmembrane region" description="Helical" evidence="7">
    <location>
        <begin position="261"/>
        <end position="278"/>
    </location>
</feature>
<feature type="domain" description="ABC transmembrane type-1" evidence="8">
    <location>
        <begin position="74"/>
        <end position="277"/>
    </location>
</feature>
<evidence type="ECO:0000313" key="9">
    <source>
        <dbReference type="EMBL" id="RED75127.1"/>
    </source>
</evidence>
<dbReference type="GO" id="GO:0005886">
    <property type="term" value="C:plasma membrane"/>
    <property type="evidence" value="ECO:0007669"/>
    <property type="project" value="UniProtKB-SubCell"/>
</dbReference>
<keyword evidence="2" id="KW-0813">Transport</keyword>
<keyword evidence="3" id="KW-1003">Cell membrane</keyword>
<accession>A0A3D9JNJ0</accession>
<dbReference type="CDD" id="cd06261">
    <property type="entry name" value="TM_PBP2"/>
    <property type="match status" value="1"/>
</dbReference>
<dbReference type="PROSITE" id="PS50928">
    <property type="entry name" value="ABC_TM1"/>
    <property type="match status" value="1"/>
</dbReference>
<proteinExistence type="predicted"/>
<evidence type="ECO:0000256" key="5">
    <source>
        <dbReference type="ARBA" id="ARBA00022989"/>
    </source>
</evidence>
<reference evidence="9 10" key="1">
    <citation type="submission" date="2018-07" db="EMBL/GenBank/DDBJ databases">
        <title>Genomic Encyclopedia of Type Strains, Phase III (KMG-III): the genomes of soil and plant-associated and newly described type strains.</title>
        <authorList>
            <person name="Whitman W."/>
        </authorList>
    </citation>
    <scope>NUCLEOTIDE SEQUENCE [LARGE SCALE GENOMIC DNA]</scope>
    <source>
        <strain evidence="9 10">CECT 7287</strain>
    </source>
</reference>
<dbReference type="Proteomes" id="UP000256977">
    <property type="component" value="Unassembled WGS sequence"/>
</dbReference>
<dbReference type="Gene3D" id="1.10.3720.10">
    <property type="entry name" value="MetI-like"/>
    <property type="match status" value="1"/>
</dbReference>
<evidence type="ECO:0000259" key="8">
    <source>
        <dbReference type="PROSITE" id="PS50928"/>
    </source>
</evidence>
<sequence length="293" mass="32981">MNQGQKKLEGLDYVLLTLVIAAAIICFLPIWYTVAVSLSDKSAVAAGQVNFVPVGFTWISYMTLLSESAFFQAFGISIQRVLLGGLINFVLTILVAYPLSQRDEDFPGRRIYVWILIFSMLFNGGLIPTFLTVKALGLMNSIWALVLPMAVPVFNVILLTNFFRSIPRELREAGVVDGANQWYLMLRIYVPLALPALATITLFSIVGHWNAFFDGFIYMNRPEHYPLQTYIQQLVVQINMQNLDAATIIELSKVSNKTLNAAKIMISMIPILLIYPFLQRYFIHGIMIGSVKE</sequence>
<dbReference type="PANTHER" id="PTHR43744:SF9">
    <property type="entry name" value="POLYGALACTURONAN_RHAMNOGALACTURONAN TRANSPORT SYSTEM PERMEASE PROTEIN YTCP"/>
    <property type="match status" value="1"/>
</dbReference>
<dbReference type="PANTHER" id="PTHR43744">
    <property type="entry name" value="ABC TRANSPORTER PERMEASE PROTEIN MG189-RELATED-RELATED"/>
    <property type="match status" value="1"/>
</dbReference>
<evidence type="ECO:0000256" key="2">
    <source>
        <dbReference type="ARBA" id="ARBA00022448"/>
    </source>
</evidence>
<keyword evidence="4 7" id="KW-0812">Transmembrane</keyword>
<keyword evidence="5 7" id="KW-1133">Transmembrane helix</keyword>
<gene>
    <name evidence="9" type="ORF">DFP98_11799</name>
</gene>
<organism evidence="9 10">
    <name type="scientific">Cohnella phaseoli</name>
    <dbReference type="NCBI Taxonomy" id="456490"/>
    <lineage>
        <taxon>Bacteria</taxon>
        <taxon>Bacillati</taxon>
        <taxon>Bacillota</taxon>
        <taxon>Bacilli</taxon>
        <taxon>Bacillales</taxon>
        <taxon>Paenibacillaceae</taxon>
        <taxon>Cohnella</taxon>
    </lineage>
</organism>
<feature type="transmembrane region" description="Helical" evidence="7">
    <location>
        <begin position="142"/>
        <end position="163"/>
    </location>
</feature>
<feature type="transmembrane region" description="Helical" evidence="7">
    <location>
        <begin position="184"/>
        <end position="206"/>
    </location>
</feature>
<dbReference type="SUPFAM" id="SSF161098">
    <property type="entry name" value="MetI-like"/>
    <property type="match status" value="1"/>
</dbReference>